<dbReference type="AlphaFoldDB" id="A0A2T0LEY9"/>
<dbReference type="SUPFAM" id="SSF89392">
    <property type="entry name" value="Prokaryotic lipoproteins and lipoprotein localization factors"/>
    <property type="match status" value="1"/>
</dbReference>
<gene>
    <name evidence="3" type="ORF">CLV97_11163</name>
</gene>
<comment type="caution">
    <text evidence="3">The sequence shown here is derived from an EMBL/GenBank/DDBJ whole genome shotgun (WGS) entry which is preliminary data.</text>
</comment>
<feature type="domain" description="Uncharacterized protein TP-0789" evidence="2">
    <location>
        <begin position="197"/>
        <end position="285"/>
    </location>
</feature>
<evidence type="ECO:0000313" key="4">
    <source>
        <dbReference type="Proteomes" id="UP000237797"/>
    </source>
</evidence>
<sequence length="441" mass="50077">MTEREKAERLARCLKCPESCPDGEMAGLVEVANQLSAPERPDPDFVASLRAELLQSARPSDVDGSRVRMKGSDRREGKLRRIRRSLAWMAAVIALLLVGIGTFFQPVPDVDAREVVAKMKQTDRSMRVDRYRATMVHWGVGEDGTRYRSVSERWYEDPGRFRQETTYSLPRSFRRTVVMAGGRFWSSDSRDTVVWIDSVSQTAVSNLAGPYMGAEQLEDLLRLPSDQYDVELTGSDRVAGRHCYMLELSVRDRRIAEEITRMRLWVDRETFYALRMEAFDSQNRLRFGQEVREIAYNPPMDSALFQPDHPDAPAFEAKEETALKKGSLRIRFASTGVEYRRGERVSFRLTLENAGESPIRLDDRGSRLSVGNLKEEQGVWEQELDALSGFIIPPGKSVRATATWRVDVPPGKYMVFLKGLTFSVDGKQKSQDVGLGLFFVP</sequence>
<dbReference type="Pfam" id="PF17131">
    <property type="entry name" value="LolA_like"/>
    <property type="match status" value="1"/>
</dbReference>
<dbReference type="RefSeq" id="WP_106345100.1">
    <property type="nucleotide sequence ID" value="NZ_PVNE01000011.1"/>
</dbReference>
<evidence type="ECO:0000313" key="3">
    <source>
        <dbReference type="EMBL" id="PRX40721.1"/>
    </source>
</evidence>
<dbReference type="InterPro" id="IPR052944">
    <property type="entry name" value="Sporulation_related"/>
</dbReference>
<keyword evidence="1" id="KW-0472">Membrane</keyword>
<dbReference type="InterPro" id="IPR033399">
    <property type="entry name" value="TP_0789-like"/>
</dbReference>
<accession>A0A2T0LEY9</accession>
<dbReference type="OrthoDB" id="9803781at2"/>
<keyword evidence="1" id="KW-0812">Transmembrane</keyword>
<dbReference type="Proteomes" id="UP000237797">
    <property type="component" value="Unassembled WGS sequence"/>
</dbReference>
<proteinExistence type="predicted"/>
<dbReference type="EMBL" id="PVNE01000011">
    <property type="protein sequence ID" value="PRX40721.1"/>
    <property type="molecule type" value="Genomic_DNA"/>
</dbReference>
<protein>
    <submittedName>
        <fullName evidence="3">Outer membrane lipoprotein-sorting protein</fullName>
    </submittedName>
</protein>
<evidence type="ECO:0000259" key="2">
    <source>
        <dbReference type="Pfam" id="PF17131"/>
    </source>
</evidence>
<dbReference type="Gene3D" id="2.50.20.10">
    <property type="entry name" value="Lipoprotein localisation LolA/LolB/LppX"/>
    <property type="match status" value="1"/>
</dbReference>
<keyword evidence="3" id="KW-0449">Lipoprotein</keyword>
<keyword evidence="4" id="KW-1185">Reference proteome</keyword>
<dbReference type="PANTHER" id="PTHR37507:SF2">
    <property type="entry name" value="SPORULATION PROTEIN YDCC"/>
    <property type="match status" value="1"/>
</dbReference>
<evidence type="ECO:0000256" key="1">
    <source>
        <dbReference type="SAM" id="Phobius"/>
    </source>
</evidence>
<feature type="transmembrane region" description="Helical" evidence="1">
    <location>
        <begin position="85"/>
        <end position="104"/>
    </location>
</feature>
<dbReference type="PANTHER" id="PTHR37507">
    <property type="entry name" value="SPORULATION PROTEIN YDCC"/>
    <property type="match status" value="1"/>
</dbReference>
<name>A0A2T0LEY9_9BACL</name>
<dbReference type="InterPro" id="IPR029046">
    <property type="entry name" value="LolA/LolB/LppX"/>
</dbReference>
<organism evidence="3 4">
    <name type="scientific">Planifilum fimeticola</name>
    <dbReference type="NCBI Taxonomy" id="201975"/>
    <lineage>
        <taxon>Bacteria</taxon>
        <taxon>Bacillati</taxon>
        <taxon>Bacillota</taxon>
        <taxon>Bacilli</taxon>
        <taxon>Bacillales</taxon>
        <taxon>Thermoactinomycetaceae</taxon>
        <taxon>Planifilum</taxon>
    </lineage>
</organism>
<reference evidence="3 4" key="1">
    <citation type="submission" date="2018-03" db="EMBL/GenBank/DDBJ databases">
        <title>Genomic Encyclopedia of Archaeal and Bacterial Type Strains, Phase II (KMG-II): from individual species to whole genera.</title>
        <authorList>
            <person name="Goeker M."/>
        </authorList>
    </citation>
    <scope>NUCLEOTIDE SEQUENCE [LARGE SCALE GENOMIC DNA]</scope>
    <source>
        <strain evidence="3 4">DSM 44946</strain>
    </source>
</reference>
<keyword evidence="1" id="KW-1133">Transmembrane helix</keyword>